<dbReference type="GO" id="GO:0005886">
    <property type="term" value="C:plasma membrane"/>
    <property type="evidence" value="ECO:0007669"/>
    <property type="project" value="UniProtKB-SubCell"/>
</dbReference>
<feature type="transmembrane region" description="Helical" evidence="6">
    <location>
        <begin position="126"/>
        <end position="146"/>
    </location>
</feature>
<dbReference type="EMBL" id="LGIA01000008">
    <property type="protein sequence ID" value="KOH47032.1"/>
    <property type="molecule type" value="Genomic_DNA"/>
</dbReference>
<keyword evidence="8" id="KW-1185">Reference proteome</keyword>
<name>A0A0L8VFS6_9BACT</name>
<feature type="transmembrane region" description="Helical" evidence="6">
    <location>
        <begin position="20"/>
        <end position="39"/>
    </location>
</feature>
<evidence type="ECO:0000256" key="3">
    <source>
        <dbReference type="ARBA" id="ARBA00022692"/>
    </source>
</evidence>
<dbReference type="InterPro" id="IPR002797">
    <property type="entry name" value="Polysacc_synth"/>
</dbReference>
<evidence type="ECO:0000256" key="4">
    <source>
        <dbReference type="ARBA" id="ARBA00022989"/>
    </source>
</evidence>
<feature type="transmembrane region" description="Helical" evidence="6">
    <location>
        <begin position="349"/>
        <end position="372"/>
    </location>
</feature>
<evidence type="ECO:0000256" key="5">
    <source>
        <dbReference type="ARBA" id="ARBA00023136"/>
    </source>
</evidence>
<evidence type="ECO:0000256" key="2">
    <source>
        <dbReference type="ARBA" id="ARBA00022475"/>
    </source>
</evidence>
<evidence type="ECO:0000313" key="7">
    <source>
        <dbReference type="EMBL" id="KOH47032.1"/>
    </source>
</evidence>
<keyword evidence="5 6" id="KW-0472">Membrane</keyword>
<dbReference type="PANTHER" id="PTHR30250:SF11">
    <property type="entry name" value="O-ANTIGEN TRANSPORTER-RELATED"/>
    <property type="match status" value="1"/>
</dbReference>
<feature type="transmembrane region" description="Helical" evidence="6">
    <location>
        <begin position="192"/>
        <end position="213"/>
    </location>
</feature>
<feature type="transmembrane region" description="Helical" evidence="6">
    <location>
        <begin position="308"/>
        <end position="329"/>
    </location>
</feature>
<dbReference type="InterPro" id="IPR050833">
    <property type="entry name" value="Poly_Biosynth_Transport"/>
</dbReference>
<protein>
    <submittedName>
        <fullName evidence="7">Uncharacterized protein</fullName>
    </submittedName>
</protein>
<dbReference type="STRING" id="1409788.NC99_01620"/>
<comment type="subcellular location">
    <subcellularLocation>
        <location evidence="1">Cell membrane</location>
        <topology evidence="1">Multi-pass membrane protein</topology>
    </subcellularLocation>
</comment>
<feature type="transmembrane region" description="Helical" evidence="6">
    <location>
        <begin position="167"/>
        <end position="186"/>
    </location>
</feature>
<feature type="transmembrane region" description="Helical" evidence="6">
    <location>
        <begin position="54"/>
        <end position="76"/>
    </location>
</feature>
<keyword evidence="3 6" id="KW-0812">Transmembrane</keyword>
<feature type="transmembrane region" description="Helical" evidence="6">
    <location>
        <begin position="436"/>
        <end position="455"/>
    </location>
</feature>
<keyword evidence="2" id="KW-1003">Cell membrane</keyword>
<proteinExistence type="predicted"/>
<gene>
    <name evidence="7" type="ORF">NC99_01620</name>
</gene>
<evidence type="ECO:0000256" key="6">
    <source>
        <dbReference type="SAM" id="Phobius"/>
    </source>
</evidence>
<comment type="caution">
    <text evidence="7">The sequence shown here is derived from an EMBL/GenBank/DDBJ whole genome shotgun (WGS) entry which is preliminary data.</text>
</comment>
<sequence>MFIFNQINRIKQRLLKRKFVTNLFLLLFLNLLIKPFWIFGIDRTVQNVVGAESYGLYFSLLNFSMILNILLDLGITNFNNRNIAQHSHLLQKYLNNIIGLKFLLAVGYAAVCLILATIIGYNQVQFHLLLFLIFNQFLISFTFYLRSNISGLHLFRTDSLLSVLDRSLMILFCGVLLFTNWFGGYFSISWFVYAQSAAYLLAALVTFFTVLHYAKSIRIQYDLRYIRLILKQSYPFALLILLMSVYNRIDSVLLERLLPDPVGKMQAGIYAQAFRLLDTFAMFGALFAGLLLPMFARMIKQRDDLVQLVQLAYLLIIVPAILIGVAANFYGYEIMQLLYHEHIGESAPIFGILMAGFIGIATTYIFGTLLTANGNLRQLNVMAFGGMLINIVLNLVLIQQMQALGAAYAALTTQILTAAAQVGIATYLFKLKINYLLIFKLTGFVLFSILAGKLTLFVDHWIFGFWLLIAAGFAYAFITRLISLKTLYLILKNDPE</sequence>
<evidence type="ECO:0000313" key="8">
    <source>
        <dbReference type="Proteomes" id="UP000036958"/>
    </source>
</evidence>
<dbReference type="Pfam" id="PF01943">
    <property type="entry name" value="Polysacc_synt"/>
    <property type="match status" value="1"/>
</dbReference>
<dbReference type="AlphaFoldDB" id="A0A0L8VFS6"/>
<accession>A0A0L8VFS6</accession>
<evidence type="ECO:0000256" key="1">
    <source>
        <dbReference type="ARBA" id="ARBA00004651"/>
    </source>
</evidence>
<feature type="transmembrane region" description="Helical" evidence="6">
    <location>
        <begin position="405"/>
        <end position="429"/>
    </location>
</feature>
<reference evidence="8" key="1">
    <citation type="submission" date="2015-07" db="EMBL/GenBank/DDBJ databases">
        <title>Genome sequencing of Sunxiuqinia dokdonensis strain SK.</title>
        <authorList>
            <person name="Ahn S."/>
            <person name="Kim B.-C."/>
        </authorList>
    </citation>
    <scope>NUCLEOTIDE SEQUENCE [LARGE SCALE GENOMIC DNA]</scope>
    <source>
        <strain evidence="8">SK</strain>
    </source>
</reference>
<dbReference type="Proteomes" id="UP000036958">
    <property type="component" value="Unassembled WGS sequence"/>
</dbReference>
<organism evidence="7 8">
    <name type="scientific">Sunxiuqinia dokdonensis</name>
    <dbReference type="NCBI Taxonomy" id="1409788"/>
    <lineage>
        <taxon>Bacteria</taxon>
        <taxon>Pseudomonadati</taxon>
        <taxon>Bacteroidota</taxon>
        <taxon>Bacteroidia</taxon>
        <taxon>Marinilabiliales</taxon>
        <taxon>Prolixibacteraceae</taxon>
        <taxon>Sunxiuqinia</taxon>
    </lineage>
</organism>
<dbReference type="OrthoDB" id="925916at2"/>
<feature type="transmembrane region" description="Helical" evidence="6">
    <location>
        <begin position="379"/>
        <end position="399"/>
    </location>
</feature>
<feature type="transmembrane region" description="Helical" evidence="6">
    <location>
        <begin position="461"/>
        <end position="482"/>
    </location>
</feature>
<feature type="transmembrane region" description="Helical" evidence="6">
    <location>
        <begin position="269"/>
        <end position="296"/>
    </location>
</feature>
<feature type="transmembrane region" description="Helical" evidence="6">
    <location>
        <begin position="97"/>
        <end position="120"/>
    </location>
</feature>
<feature type="transmembrane region" description="Helical" evidence="6">
    <location>
        <begin position="233"/>
        <end position="249"/>
    </location>
</feature>
<dbReference type="PANTHER" id="PTHR30250">
    <property type="entry name" value="PST FAMILY PREDICTED COLANIC ACID TRANSPORTER"/>
    <property type="match status" value="1"/>
</dbReference>
<keyword evidence="4 6" id="KW-1133">Transmembrane helix</keyword>